<dbReference type="SUPFAM" id="SSF51338">
    <property type="entry name" value="Composite domain of metallo-dependent hydrolases"/>
    <property type="match status" value="1"/>
</dbReference>
<proteinExistence type="predicted"/>
<reference evidence="2" key="1">
    <citation type="journal article" date="2014" name="Int. J. Syst. Evol. Microbiol.">
        <title>Complete genome of a new Firmicutes species belonging to the dominant human colonic microbiota ('Ruminococcus bicirculans') reveals two chromosomes and a selective capacity to utilize plant glucans.</title>
        <authorList>
            <consortium name="NISC Comparative Sequencing Program"/>
            <person name="Wegmann U."/>
            <person name="Louis P."/>
            <person name="Goesmann A."/>
            <person name="Henrissat B."/>
            <person name="Duncan S.H."/>
            <person name="Flint H.J."/>
        </authorList>
    </citation>
    <scope>NUCLEOTIDE SEQUENCE</scope>
    <source>
        <strain evidence="2">CECT 8869</strain>
    </source>
</reference>
<gene>
    <name evidence="2" type="ORF">Q2T41_07120</name>
</gene>
<name>A0ABT8RNB9_9FLAO</name>
<dbReference type="InterPro" id="IPR051781">
    <property type="entry name" value="Metallo-dep_Hydrolase"/>
</dbReference>
<dbReference type="Gene3D" id="2.30.40.10">
    <property type="entry name" value="Urease, subunit C, domain 1"/>
    <property type="match status" value="1"/>
</dbReference>
<organism evidence="2 3">
    <name type="scientific">Maribacter confluentis</name>
    <dbReference type="NCBI Taxonomy" id="1656093"/>
    <lineage>
        <taxon>Bacteria</taxon>
        <taxon>Pseudomonadati</taxon>
        <taxon>Bacteroidota</taxon>
        <taxon>Flavobacteriia</taxon>
        <taxon>Flavobacteriales</taxon>
        <taxon>Flavobacteriaceae</taxon>
        <taxon>Maribacter</taxon>
    </lineage>
</organism>
<dbReference type="InterPro" id="IPR011059">
    <property type="entry name" value="Metal-dep_hydrolase_composite"/>
</dbReference>
<feature type="domain" description="Amidohydrolase-related" evidence="1">
    <location>
        <begin position="295"/>
        <end position="406"/>
    </location>
</feature>
<dbReference type="EMBL" id="JAUKUC010000001">
    <property type="protein sequence ID" value="MDO1512420.1"/>
    <property type="molecule type" value="Genomic_DNA"/>
</dbReference>
<dbReference type="PANTHER" id="PTHR43135:SF3">
    <property type="entry name" value="ALPHA-D-RIBOSE 1-METHYLPHOSPHONATE 5-TRIPHOSPHATE DIPHOSPHATASE"/>
    <property type="match status" value="1"/>
</dbReference>
<sequence>MPGLIDSHVHITEVQGMLPHHMEANPELAKQFTSQMPNSYLYYGFTSLINLGGISNEQLTAINTRPIHPDIYHTGRSGASVANGYPMNFAPEQYRFESTPNFIYLESQAAHIPDKYDPADHTPKEVVQRIKNTGAIAVKSYYESGFRGMPKLPVPTKEIMSELISESHVNDLVLTVHGNSLEAHSFLADVGVDVIAHGLWNWETYRDVPLDSLPLEVKQTLDKIIEKQIGYTPTLTVLSGEEALADLAFLDQPELQKVVPKKLLDWYKTEEGQWFAKELFSELETGEVHKIYGNIQAHAMLALKYLSDHNALLLFGTDTPSAPTYGNQPGHNGYWELQLMKEAGVPLDKILSSATINNAKAFHLDANIGSIKTGKKANMLILTKNPLLDIEAYNAIEHVIIGGKLVTREDLAVKN</sequence>
<dbReference type="Proteomes" id="UP001168579">
    <property type="component" value="Unassembled WGS sequence"/>
</dbReference>
<accession>A0ABT8RNB9</accession>
<evidence type="ECO:0000259" key="1">
    <source>
        <dbReference type="Pfam" id="PF01979"/>
    </source>
</evidence>
<dbReference type="Pfam" id="PF01979">
    <property type="entry name" value="Amidohydro_1"/>
    <property type="match status" value="1"/>
</dbReference>
<dbReference type="InterPro" id="IPR032466">
    <property type="entry name" value="Metal_Hydrolase"/>
</dbReference>
<dbReference type="Gene3D" id="3.20.20.140">
    <property type="entry name" value="Metal-dependent hydrolases"/>
    <property type="match status" value="1"/>
</dbReference>
<dbReference type="InterPro" id="IPR006680">
    <property type="entry name" value="Amidohydro-rel"/>
</dbReference>
<reference evidence="2" key="2">
    <citation type="submission" date="2023-06" db="EMBL/GenBank/DDBJ databases">
        <authorList>
            <person name="Lucena T."/>
            <person name="Sun Q."/>
        </authorList>
    </citation>
    <scope>NUCLEOTIDE SEQUENCE</scope>
    <source>
        <strain evidence="2">CECT 8869</strain>
    </source>
</reference>
<evidence type="ECO:0000313" key="3">
    <source>
        <dbReference type="Proteomes" id="UP001168579"/>
    </source>
</evidence>
<protein>
    <submittedName>
        <fullName evidence="2">Amidohydrolase family protein</fullName>
    </submittedName>
</protein>
<dbReference type="PANTHER" id="PTHR43135">
    <property type="entry name" value="ALPHA-D-RIBOSE 1-METHYLPHOSPHONATE 5-TRIPHOSPHATE DIPHOSPHATASE"/>
    <property type="match status" value="1"/>
</dbReference>
<keyword evidence="3" id="KW-1185">Reference proteome</keyword>
<evidence type="ECO:0000313" key="2">
    <source>
        <dbReference type="EMBL" id="MDO1512420.1"/>
    </source>
</evidence>
<dbReference type="SUPFAM" id="SSF51556">
    <property type="entry name" value="Metallo-dependent hydrolases"/>
    <property type="match status" value="1"/>
</dbReference>
<comment type="caution">
    <text evidence="2">The sequence shown here is derived from an EMBL/GenBank/DDBJ whole genome shotgun (WGS) entry which is preliminary data.</text>
</comment>